<dbReference type="FunFam" id="2.70.170.10:FF:000016">
    <property type="entry name" value="Nicotinic acetylcholine receptor subunit"/>
    <property type="match status" value="1"/>
</dbReference>
<evidence type="ECO:0000256" key="2">
    <source>
        <dbReference type="ARBA" id="ARBA00022448"/>
    </source>
</evidence>
<dbReference type="Gene3D" id="1.20.58.390">
    <property type="entry name" value="Neurotransmitter-gated ion-channel transmembrane domain"/>
    <property type="match status" value="2"/>
</dbReference>
<dbReference type="HOGENOM" id="CLU_018074_0_0_1"/>
<dbReference type="InterPro" id="IPR036734">
    <property type="entry name" value="Neur_chan_lig-bd_sf"/>
</dbReference>
<feature type="transmembrane region" description="Helical" evidence="15">
    <location>
        <begin position="310"/>
        <end position="328"/>
    </location>
</feature>
<dbReference type="FunFam" id="1.20.58.390:FF:000073">
    <property type="entry name" value="Neuronal acetylcholine receptor subunit alpha-9-II"/>
    <property type="match status" value="1"/>
</dbReference>
<dbReference type="Pfam" id="PF02932">
    <property type="entry name" value="Neur_chan_memb"/>
    <property type="match status" value="1"/>
</dbReference>
<feature type="transmembrane region" description="Helical" evidence="15">
    <location>
        <begin position="280"/>
        <end position="303"/>
    </location>
</feature>
<evidence type="ECO:0000256" key="15">
    <source>
        <dbReference type="RuleBase" id="RU000687"/>
    </source>
</evidence>
<dbReference type="GO" id="GO:0045211">
    <property type="term" value="C:postsynaptic membrane"/>
    <property type="evidence" value="ECO:0007669"/>
    <property type="project" value="InterPro"/>
</dbReference>
<dbReference type="InterPro" id="IPR006201">
    <property type="entry name" value="Neur_channel"/>
</dbReference>
<feature type="domain" description="Neurotransmitter-gated ion-channel ligand-binding" evidence="16">
    <location>
        <begin position="64"/>
        <end position="278"/>
    </location>
</feature>
<evidence type="ECO:0000256" key="6">
    <source>
        <dbReference type="ARBA" id="ARBA00023018"/>
    </source>
</evidence>
<dbReference type="InterPro" id="IPR002394">
    <property type="entry name" value="Nicotinic_acetylcholine_rcpt"/>
</dbReference>
<dbReference type="InterPro" id="IPR006029">
    <property type="entry name" value="Neurotrans-gated_channel_TM"/>
</dbReference>
<evidence type="ECO:0000256" key="11">
    <source>
        <dbReference type="ARBA" id="ARBA00023180"/>
    </source>
</evidence>
<name>K1QFA0_MAGGI</name>
<keyword evidence="9" id="KW-1015">Disulfide bond</keyword>
<gene>
    <name evidence="18" type="ORF">CGI_10020157</name>
</gene>
<keyword evidence="7 15" id="KW-0406">Ion transport</keyword>
<keyword evidence="8 15" id="KW-0472">Membrane</keyword>
<keyword evidence="3" id="KW-1003">Cell membrane</keyword>
<evidence type="ECO:0000256" key="1">
    <source>
        <dbReference type="ARBA" id="ARBA00009237"/>
    </source>
</evidence>
<keyword evidence="6" id="KW-0770">Synapse</keyword>
<keyword evidence="4 15" id="KW-0812">Transmembrane</keyword>
<dbReference type="EMBL" id="JH817192">
    <property type="protein sequence ID" value="EKC27530.1"/>
    <property type="molecule type" value="Genomic_DNA"/>
</dbReference>
<keyword evidence="5 15" id="KW-1133">Transmembrane helix</keyword>
<evidence type="ECO:0000259" key="17">
    <source>
        <dbReference type="Pfam" id="PF02932"/>
    </source>
</evidence>
<evidence type="ECO:0000259" key="16">
    <source>
        <dbReference type="Pfam" id="PF02931"/>
    </source>
</evidence>
<feature type="chain" id="PRO_5036530335" evidence="15">
    <location>
        <begin position="30"/>
        <end position="543"/>
    </location>
</feature>
<dbReference type="AlphaFoldDB" id="K1QFA0"/>
<keyword evidence="13 15" id="KW-0407">Ion channel</keyword>
<comment type="similarity">
    <text evidence="1">Belongs to the ligand-gated ion channel (TC 1.A.9) family. Acetylcholine receptor (TC 1.A.9.1) subfamily.</text>
</comment>
<dbReference type="InterPro" id="IPR018000">
    <property type="entry name" value="Neurotransmitter_ion_chnl_CS"/>
</dbReference>
<organism evidence="18">
    <name type="scientific">Magallana gigas</name>
    <name type="common">Pacific oyster</name>
    <name type="synonym">Crassostrea gigas</name>
    <dbReference type="NCBI Taxonomy" id="29159"/>
    <lineage>
        <taxon>Eukaryota</taxon>
        <taxon>Metazoa</taxon>
        <taxon>Spiralia</taxon>
        <taxon>Lophotrochozoa</taxon>
        <taxon>Mollusca</taxon>
        <taxon>Bivalvia</taxon>
        <taxon>Autobranchia</taxon>
        <taxon>Pteriomorphia</taxon>
        <taxon>Ostreida</taxon>
        <taxon>Ostreoidea</taxon>
        <taxon>Ostreidae</taxon>
        <taxon>Magallana</taxon>
    </lineage>
</organism>
<dbReference type="CDD" id="cd18997">
    <property type="entry name" value="LGIC_ECD_nAChR"/>
    <property type="match status" value="1"/>
</dbReference>
<dbReference type="InParanoid" id="K1QFA0"/>
<dbReference type="SUPFAM" id="SSF90112">
    <property type="entry name" value="Neurotransmitter-gated ion-channel transmembrane pore"/>
    <property type="match status" value="1"/>
</dbReference>
<dbReference type="PROSITE" id="PS00236">
    <property type="entry name" value="NEUROTR_ION_CHANNEL"/>
    <property type="match status" value="1"/>
</dbReference>
<evidence type="ECO:0000256" key="4">
    <source>
        <dbReference type="ARBA" id="ARBA00022692"/>
    </source>
</evidence>
<evidence type="ECO:0000256" key="5">
    <source>
        <dbReference type="ARBA" id="ARBA00022989"/>
    </source>
</evidence>
<dbReference type="InterPro" id="IPR006202">
    <property type="entry name" value="Neur_chan_lig-bd"/>
</dbReference>
<dbReference type="Gene3D" id="2.70.170.10">
    <property type="entry name" value="Neurotransmitter-gated ion-channel ligand-binding domain"/>
    <property type="match status" value="1"/>
</dbReference>
<evidence type="ECO:0000256" key="8">
    <source>
        <dbReference type="ARBA" id="ARBA00023136"/>
    </source>
</evidence>
<feature type="signal peptide" evidence="15">
    <location>
        <begin position="1"/>
        <end position="29"/>
    </location>
</feature>
<comment type="subcellular location">
    <subcellularLocation>
        <location evidence="14">Synaptic cell membrane</location>
        <topology evidence="14">Multi-pass membrane protein</topology>
    </subcellularLocation>
</comment>
<evidence type="ECO:0000256" key="13">
    <source>
        <dbReference type="ARBA" id="ARBA00023303"/>
    </source>
</evidence>
<reference evidence="18" key="1">
    <citation type="journal article" date="2012" name="Nature">
        <title>The oyster genome reveals stress adaptation and complexity of shell formation.</title>
        <authorList>
            <person name="Zhang G."/>
            <person name="Fang X."/>
            <person name="Guo X."/>
            <person name="Li L."/>
            <person name="Luo R."/>
            <person name="Xu F."/>
            <person name="Yang P."/>
            <person name="Zhang L."/>
            <person name="Wang X."/>
            <person name="Qi H."/>
            <person name="Xiong Z."/>
            <person name="Que H."/>
            <person name="Xie Y."/>
            <person name="Holland P.W."/>
            <person name="Paps J."/>
            <person name="Zhu Y."/>
            <person name="Wu F."/>
            <person name="Chen Y."/>
            <person name="Wang J."/>
            <person name="Peng C."/>
            <person name="Meng J."/>
            <person name="Yang L."/>
            <person name="Liu J."/>
            <person name="Wen B."/>
            <person name="Zhang N."/>
            <person name="Huang Z."/>
            <person name="Zhu Q."/>
            <person name="Feng Y."/>
            <person name="Mount A."/>
            <person name="Hedgecock D."/>
            <person name="Xu Z."/>
            <person name="Liu Y."/>
            <person name="Domazet-Loso T."/>
            <person name="Du Y."/>
            <person name="Sun X."/>
            <person name="Zhang S."/>
            <person name="Liu B."/>
            <person name="Cheng P."/>
            <person name="Jiang X."/>
            <person name="Li J."/>
            <person name="Fan D."/>
            <person name="Wang W."/>
            <person name="Fu W."/>
            <person name="Wang T."/>
            <person name="Wang B."/>
            <person name="Zhang J."/>
            <person name="Peng Z."/>
            <person name="Li Y."/>
            <person name="Li N."/>
            <person name="Wang J."/>
            <person name="Chen M."/>
            <person name="He Y."/>
            <person name="Tan F."/>
            <person name="Song X."/>
            <person name="Zheng Q."/>
            <person name="Huang R."/>
            <person name="Yang H."/>
            <person name="Du X."/>
            <person name="Chen L."/>
            <person name="Yang M."/>
            <person name="Gaffney P.M."/>
            <person name="Wang S."/>
            <person name="Luo L."/>
            <person name="She Z."/>
            <person name="Ming Y."/>
            <person name="Huang W."/>
            <person name="Zhang S."/>
            <person name="Huang B."/>
            <person name="Zhang Y."/>
            <person name="Qu T."/>
            <person name="Ni P."/>
            <person name="Miao G."/>
            <person name="Wang J."/>
            <person name="Wang Q."/>
            <person name="Steinberg C.E."/>
            <person name="Wang H."/>
            <person name="Li N."/>
            <person name="Qian L."/>
            <person name="Zhang G."/>
            <person name="Li Y."/>
            <person name="Yang H."/>
            <person name="Liu X."/>
            <person name="Wang J."/>
            <person name="Yin Y."/>
            <person name="Wang J."/>
        </authorList>
    </citation>
    <scope>NUCLEOTIDE SEQUENCE [LARGE SCALE GENOMIC DNA]</scope>
    <source>
        <strain evidence="18">05x7-T-G4-1.051#20</strain>
    </source>
</reference>
<dbReference type="PANTHER" id="PTHR18945">
    <property type="entry name" value="NEUROTRANSMITTER GATED ION CHANNEL"/>
    <property type="match status" value="1"/>
</dbReference>
<evidence type="ECO:0000256" key="12">
    <source>
        <dbReference type="ARBA" id="ARBA00023286"/>
    </source>
</evidence>
<keyword evidence="12" id="KW-1071">Ligand-gated ion channel</keyword>
<evidence type="ECO:0000313" key="18">
    <source>
        <dbReference type="EMBL" id="EKC27530.1"/>
    </source>
</evidence>
<sequence length="543" mass="61941">MGPWGFTEKQLLGNVKIVILLMLMPGRLADLLKPDSTSEGTFYNVTYVISHNADDVTSRPVPDEQRLMNHILRGYEKAVRPVQNASTAVIVKMGLTLTQIFDMAITKAIAKDEKNQVLVTNVWLDQEWDDEFLKWDPLQFSNVTKIRIPCHKIWLPDIVLYNNAAEYTDGVMLANAMVEHNGNVFWPIPTKLQSSCKVDVTYFPFDDQICKMKFGSWTYDGFQVDITNRSQEVDLSNYVVNGEWVLISVRVQRNVVYYTCCPESFPDVTFFIHIRRRTLYYMYNVIFPCIMMSALTLLVFCLPPDSGEKIALGITVLLAFSVFMLAVAENLPETSEFVPLISIYLTIVMSLTSVSVIMTVFVLNLHHRGPSRNAVPAWIRGILLGPIQSILCVGKNDRIPTGRQGSRFLRTMSLRATLENIAQELQNEAQLENGVMADTIVTDGQGTTLHNETRCDVRLLPNDNHQRPRRGIQVKNLHTKSHEEIVRNLQSILDKHEKEDRDYEIIQEWRKVAQVVDRILFWIFLFGTLSSTLIILVITPAVK</sequence>
<keyword evidence="11" id="KW-0325">Glycoprotein</keyword>
<feature type="transmembrane region" description="Helical" evidence="15">
    <location>
        <begin position="519"/>
        <end position="542"/>
    </location>
</feature>
<keyword evidence="10 18" id="KW-0675">Receptor</keyword>
<feature type="domain" description="Neurotransmitter-gated ion-channel transmembrane" evidence="17">
    <location>
        <begin position="285"/>
        <end position="535"/>
    </location>
</feature>
<dbReference type="SUPFAM" id="SSF63712">
    <property type="entry name" value="Nicotinic receptor ligand binding domain-like"/>
    <property type="match status" value="1"/>
</dbReference>
<dbReference type="GO" id="GO:0004888">
    <property type="term" value="F:transmembrane signaling receptor activity"/>
    <property type="evidence" value="ECO:0007669"/>
    <property type="project" value="InterPro"/>
</dbReference>
<protein>
    <submittedName>
        <fullName evidence="18">Neuronal acetylcholine receptor subunit alpha-2</fullName>
    </submittedName>
</protein>
<evidence type="ECO:0000256" key="14">
    <source>
        <dbReference type="ARBA" id="ARBA00034099"/>
    </source>
</evidence>
<keyword evidence="15" id="KW-0732">Signal</keyword>
<evidence type="ECO:0000256" key="9">
    <source>
        <dbReference type="ARBA" id="ARBA00023157"/>
    </source>
</evidence>
<dbReference type="PRINTS" id="PR00254">
    <property type="entry name" value="NICOTINICR"/>
</dbReference>
<evidence type="ECO:0000256" key="3">
    <source>
        <dbReference type="ARBA" id="ARBA00022475"/>
    </source>
</evidence>
<accession>K1QFA0</accession>
<proteinExistence type="inferred from homology"/>
<dbReference type="PRINTS" id="PR00252">
    <property type="entry name" value="NRIONCHANNEL"/>
</dbReference>
<dbReference type="GO" id="GO:0022848">
    <property type="term" value="F:acetylcholine-gated monoatomic cation-selective channel activity"/>
    <property type="evidence" value="ECO:0007669"/>
    <property type="project" value="InterPro"/>
</dbReference>
<dbReference type="Pfam" id="PF02931">
    <property type="entry name" value="Neur_chan_LBD"/>
    <property type="match status" value="1"/>
</dbReference>
<dbReference type="NCBIfam" id="TIGR00860">
    <property type="entry name" value="LIC"/>
    <property type="match status" value="1"/>
</dbReference>
<dbReference type="InterPro" id="IPR036719">
    <property type="entry name" value="Neuro-gated_channel_TM_sf"/>
</dbReference>
<feature type="transmembrane region" description="Helical" evidence="15">
    <location>
        <begin position="340"/>
        <end position="363"/>
    </location>
</feature>
<evidence type="ECO:0000256" key="7">
    <source>
        <dbReference type="ARBA" id="ARBA00023065"/>
    </source>
</evidence>
<evidence type="ECO:0000256" key="10">
    <source>
        <dbReference type="ARBA" id="ARBA00023170"/>
    </source>
</evidence>
<dbReference type="InterPro" id="IPR038050">
    <property type="entry name" value="Neuro_actylchol_rec"/>
</dbReference>
<dbReference type="CDD" id="cd19051">
    <property type="entry name" value="LGIC_TM_cation"/>
    <property type="match status" value="1"/>
</dbReference>
<keyword evidence="2 15" id="KW-0813">Transport</keyword>